<gene>
    <name evidence="1" type="ORF">EGT50_16210</name>
</gene>
<name>A0A3S3A5U6_9NOCA</name>
<evidence type="ECO:0000313" key="1">
    <source>
        <dbReference type="EMBL" id="RVW00177.1"/>
    </source>
</evidence>
<organism evidence="1 2">
    <name type="scientific">Rhodococcus xishaensis</name>
    <dbReference type="NCBI Taxonomy" id="2487364"/>
    <lineage>
        <taxon>Bacteria</taxon>
        <taxon>Bacillati</taxon>
        <taxon>Actinomycetota</taxon>
        <taxon>Actinomycetes</taxon>
        <taxon>Mycobacteriales</taxon>
        <taxon>Nocardiaceae</taxon>
        <taxon>Rhodococcus</taxon>
    </lineage>
</organism>
<dbReference type="EMBL" id="RKLO01000007">
    <property type="protein sequence ID" value="RVW00177.1"/>
    <property type="molecule type" value="Genomic_DNA"/>
</dbReference>
<evidence type="ECO:0000313" key="2">
    <source>
        <dbReference type="Proteomes" id="UP000283479"/>
    </source>
</evidence>
<dbReference type="AlphaFoldDB" id="A0A3S3A5U6"/>
<dbReference type="Proteomes" id="UP000283479">
    <property type="component" value="Unassembled WGS sequence"/>
</dbReference>
<protein>
    <submittedName>
        <fullName evidence="1">Uncharacterized protein</fullName>
    </submittedName>
</protein>
<accession>A0A3S3A5U6</accession>
<sequence length="144" mass="15032">MAVGMAAALSVAGCASGGDGSGTETTAEAKASATQTDATTWKYLQSEYSKFLGMECFDESDLCLSMRNALIDSFVRDATDLPRSKARADVLDAAEGLKEDYAAYQDGQCGAPNADVFDCALPSVGMTGKYSIIVTNVDREAAAE</sequence>
<reference evidence="1 2" key="1">
    <citation type="submission" date="2018-11" db="EMBL/GenBank/DDBJ databases">
        <title>Rhodococcus spongicola sp. nov. and Rhodococcus xishaensis sp. nov. from marine sponges.</title>
        <authorList>
            <person name="Li L."/>
            <person name="Lin H.W."/>
        </authorList>
    </citation>
    <scope>NUCLEOTIDE SEQUENCE [LARGE SCALE GENOMIC DNA]</scope>
    <source>
        <strain evidence="1 2">LHW51113</strain>
    </source>
</reference>
<proteinExistence type="predicted"/>
<keyword evidence="2" id="KW-1185">Reference proteome</keyword>
<comment type="caution">
    <text evidence="1">The sequence shown here is derived from an EMBL/GenBank/DDBJ whole genome shotgun (WGS) entry which is preliminary data.</text>
</comment>